<feature type="transmembrane region" description="Helical" evidence="1">
    <location>
        <begin position="7"/>
        <end position="26"/>
    </location>
</feature>
<protein>
    <recommendedName>
        <fullName evidence="4">DUF2194 domain-containing protein</fullName>
    </recommendedName>
</protein>
<evidence type="ECO:0008006" key="4">
    <source>
        <dbReference type="Google" id="ProtNLM"/>
    </source>
</evidence>
<dbReference type="Pfam" id="PF09960">
    <property type="entry name" value="DUF2194"/>
    <property type="match status" value="2"/>
</dbReference>
<sequence>MLSVKRLCYVILIVLGICAIFMIYNLNENKTTAVSVWNEVDSVEELIQGEKVDKSQEPIFYIIGDREKNVYKDIFKNVEKMMKDMKVSYSIRDTIGTDEMRAGESVLIFCDDVINTHANLQEVSAFLENGGKAVFAAGLAEGYEDAYLNPVLGIVEKSIKGAHTEYVFRDGFFPVQRTEMTYDGFSASSFIRINDQAEIYVKEKEKGVPIVYSYPYGKGESLVINATLLDRIENMGFLTSGLGQLLEDFIYPVIGTKSVYLDNFPMVTHINDKVSMELYGRNTESFVRDVIWPVFQGMALRNDVKYTSSVLALSSKDEFLDINRSLFQMMGRAALKFDGELAYASNYKGSGSYYQNTQFIERFKKSFENYDIVSLVMMTDSAVPDAVKELGGSVQAVRGNLSQDNENERMAIDTEFWVFPKATSGADMENGGLMSITSVLASYGYLSHAIDINMLVDMNKNNPVWDDYQKQLGLFETEILRNTDYLEEAVLKETQNIINSYLSLTYTWKKTEDTIVIQADSFLDGQTFLYQTKGRVKEIDGAAYEEISKGWYMLKLHEKEAIIQLEHEVR</sequence>
<evidence type="ECO:0000256" key="1">
    <source>
        <dbReference type="SAM" id="Phobius"/>
    </source>
</evidence>
<gene>
    <name evidence="2" type="ORF">SAMN05216529_10579</name>
</gene>
<keyword evidence="1" id="KW-0472">Membrane</keyword>
<name>A0A315ZZV2_9FIRM</name>
<dbReference type="OrthoDB" id="9761886at2"/>
<dbReference type="InterPro" id="IPR018695">
    <property type="entry name" value="DUF2194"/>
</dbReference>
<keyword evidence="3" id="KW-1185">Reference proteome</keyword>
<dbReference type="RefSeq" id="WP_109710690.1">
    <property type="nucleotide sequence ID" value="NZ_QGDS01000005.1"/>
</dbReference>
<organism evidence="2 3">
    <name type="scientific">Faecalicatena contorta</name>
    <dbReference type="NCBI Taxonomy" id="39482"/>
    <lineage>
        <taxon>Bacteria</taxon>
        <taxon>Bacillati</taxon>
        <taxon>Bacillota</taxon>
        <taxon>Clostridia</taxon>
        <taxon>Lachnospirales</taxon>
        <taxon>Lachnospiraceae</taxon>
        <taxon>Faecalicatena</taxon>
    </lineage>
</organism>
<keyword evidence="1" id="KW-1133">Transmembrane helix</keyword>
<dbReference type="Proteomes" id="UP000254051">
    <property type="component" value="Unassembled WGS sequence"/>
</dbReference>
<evidence type="ECO:0000313" key="3">
    <source>
        <dbReference type="Proteomes" id="UP000254051"/>
    </source>
</evidence>
<accession>A0A315ZZV2</accession>
<dbReference type="AlphaFoldDB" id="A0A315ZZV2"/>
<evidence type="ECO:0000313" key="2">
    <source>
        <dbReference type="EMBL" id="SUQ14105.1"/>
    </source>
</evidence>
<keyword evidence="1" id="KW-0812">Transmembrane</keyword>
<proteinExistence type="predicted"/>
<reference evidence="3" key="1">
    <citation type="submission" date="2017-07" db="EMBL/GenBank/DDBJ databases">
        <authorList>
            <person name="Varghese N."/>
            <person name="Submissions S."/>
        </authorList>
    </citation>
    <scope>NUCLEOTIDE SEQUENCE [LARGE SCALE GENOMIC DNA]</scope>
    <source>
        <strain evidence="3">NLAE-zl-C134</strain>
    </source>
</reference>
<dbReference type="EMBL" id="UHJJ01000005">
    <property type="protein sequence ID" value="SUQ14105.1"/>
    <property type="molecule type" value="Genomic_DNA"/>
</dbReference>